<evidence type="ECO:0000313" key="4">
    <source>
        <dbReference type="EMBL" id="CAF9916936.1"/>
    </source>
</evidence>
<dbReference type="EMBL" id="CAJPDQ010000011">
    <property type="protein sequence ID" value="CAF9916936.1"/>
    <property type="molecule type" value="Genomic_DNA"/>
</dbReference>
<gene>
    <name evidence="4" type="ORF">GOMPHAMPRED_001159</name>
</gene>
<protein>
    <recommendedName>
        <fullName evidence="1">RNA polymerase II holoenzyme cyclin-like subunit</fullName>
    </recommendedName>
</protein>
<dbReference type="GO" id="GO:0006357">
    <property type="term" value="P:regulation of transcription by RNA polymerase II"/>
    <property type="evidence" value="ECO:0007669"/>
    <property type="project" value="InterPro"/>
</dbReference>
<accession>A0A8H3F2D9</accession>
<dbReference type="Gene3D" id="1.10.472.10">
    <property type="entry name" value="Cyclin-like"/>
    <property type="match status" value="2"/>
</dbReference>
<dbReference type="PANTHER" id="PTHR10026">
    <property type="entry name" value="CYCLIN"/>
    <property type="match status" value="1"/>
</dbReference>
<dbReference type="GO" id="GO:0016538">
    <property type="term" value="F:cyclin-dependent protein serine/threonine kinase regulator activity"/>
    <property type="evidence" value="ECO:0007669"/>
    <property type="project" value="InterPro"/>
</dbReference>
<evidence type="ECO:0000256" key="2">
    <source>
        <dbReference type="SAM" id="MobiDB-lite"/>
    </source>
</evidence>
<evidence type="ECO:0000256" key="1">
    <source>
        <dbReference type="ARBA" id="ARBA00014912"/>
    </source>
</evidence>
<proteinExistence type="predicted"/>
<sequence>MTDQANIGPHPSFVHTRKQFFTQQEIEILSSHPKLRSAKEDSTRLQVVNLMDNMRQHIRLPTRTLATGVMYYHTFRLTRADLEYSPYDAASASLFVACKIEDTLKRSKEIIAAAKNYRLSAAEQIPWDSGNFDAGAKNAIGMERLVLETIGFDFRSRVPQEMIVKLCKYWCLPKDTVYRTAFDASLDLYRTYAPLKMTSGIMALACIELALKIHNVTLPSLDTTDEDGVTKQTGHRYATPIVKFADRGRVMETVHDLLDLYEHAQAPFTTRLGAKYSKDDFVRIKLEFKQIMETENLARYASSDELESDEIKQNGSTDNMDMDTPQSKTRSTTTSPKEVNGISKEESLREQTSMKEGTLRYMVDIERAKHEKEVVYDYFHDKTEEYEVEEEVPKPKRRRQ</sequence>
<comment type="caution">
    <text evidence="4">The sequence shown here is derived from an EMBL/GenBank/DDBJ whole genome shotgun (WGS) entry which is preliminary data.</text>
</comment>
<dbReference type="InterPro" id="IPR043198">
    <property type="entry name" value="Cyclin/Ssn8"/>
</dbReference>
<dbReference type="Proteomes" id="UP000664169">
    <property type="component" value="Unassembled WGS sequence"/>
</dbReference>
<feature type="domain" description="Cyclin N-terminal" evidence="3">
    <location>
        <begin position="19"/>
        <end position="154"/>
    </location>
</feature>
<evidence type="ECO:0000259" key="3">
    <source>
        <dbReference type="Pfam" id="PF00134"/>
    </source>
</evidence>
<organism evidence="4 5">
    <name type="scientific">Gomphillus americanus</name>
    <dbReference type="NCBI Taxonomy" id="1940652"/>
    <lineage>
        <taxon>Eukaryota</taxon>
        <taxon>Fungi</taxon>
        <taxon>Dikarya</taxon>
        <taxon>Ascomycota</taxon>
        <taxon>Pezizomycotina</taxon>
        <taxon>Lecanoromycetes</taxon>
        <taxon>OSLEUM clade</taxon>
        <taxon>Ostropomycetidae</taxon>
        <taxon>Ostropales</taxon>
        <taxon>Graphidaceae</taxon>
        <taxon>Gomphilloideae</taxon>
        <taxon>Gomphillus</taxon>
    </lineage>
</organism>
<reference evidence="4" key="1">
    <citation type="submission" date="2021-03" db="EMBL/GenBank/DDBJ databases">
        <authorList>
            <person name="Tagirdzhanova G."/>
        </authorList>
    </citation>
    <scope>NUCLEOTIDE SEQUENCE</scope>
</reference>
<dbReference type="SUPFAM" id="SSF47954">
    <property type="entry name" value="Cyclin-like"/>
    <property type="match status" value="2"/>
</dbReference>
<feature type="region of interest" description="Disordered" evidence="2">
    <location>
        <begin position="301"/>
        <end position="353"/>
    </location>
</feature>
<dbReference type="InterPro" id="IPR036915">
    <property type="entry name" value="Cyclin-like_sf"/>
</dbReference>
<dbReference type="InterPro" id="IPR006671">
    <property type="entry name" value="Cyclin_N"/>
</dbReference>
<feature type="compositionally biased region" description="Basic and acidic residues" evidence="2">
    <location>
        <begin position="343"/>
        <end position="353"/>
    </location>
</feature>
<dbReference type="Pfam" id="PF00134">
    <property type="entry name" value="Cyclin_N"/>
    <property type="match status" value="1"/>
</dbReference>
<dbReference type="OrthoDB" id="4951845at2759"/>
<feature type="compositionally biased region" description="Polar residues" evidence="2">
    <location>
        <begin position="313"/>
        <end position="337"/>
    </location>
</feature>
<keyword evidence="5" id="KW-1185">Reference proteome</keyword>
<evidence type="ECO:0000313" key="5">
    <source>
        <dbReference type="Proteomes" id="UP000664169"/>
    </source>
</evidence>
<name>A0A8H3F2D9_9LECA</name>
<dbReference type="AlphaFoldDB" id="A0A8H3F2D9"/>